<evidence type="ECO:0000313" key="6">
    <source>
        <dbReference type="Proteomes" id="UP000767291"/>
    </source>
</evidence>
<name>A0ABS4EAH6_9FIRM</name>
<keyword evidence="2" id="KW-0547">Nucleotide-binding</keyword>
<dbReference type="PANTHER" id="PTHR30258">
    <property type="entry name" value="TYPE II SECRETION SYSTEM PROTEIN GSPE-RELATED"/>
    <property type="match status" value="1"/>
</dbReference>
<dbReference type="InterPro" id="IPR001482">
    <property type="entry name" value="T2SS/T4SS_dom"/>
</dbReference>
<dbReference type="PANTHER" id="PTHR30258:SF1">
    <property type="entry name" value="PROTEIN TRANSPORT PROTEIN HOFB HOMOLOG"/>
    <property type="match status" value="1"/>
</dbReference>
<dbReference type="Proteomes" id="UP000767291">
    <property type="component" value="Unassembled WGS sequence"/>
</dbReference>
<dbReference type="Gene3D" id="3.40.50.300">
    <property type="entry name" value="P-loop containing nucleotide triphosphate hydrolases"/>
    <property type="match status" value="1"/>
</dbReference>
<protein>
    <submittedName>
        <fullName evidence="5">Type IV pilus assembly protein PilB</fullName>
    </submittedName>
</protein>
<dbReference type="PROSITE" id="PS00662">
    <property type="entry name" value="T2SP_E"/>
    <property type="match status" value="1"/>
</dbReference>
<proteinExistence type="inferred from homology"/>
<gene>
    <name evidence="5" type="ORF">J2Z43_001343</name>
</gene>
<evidence type="ECO:0000313" key="5">
    <source>
        <dbReference type="EMBL" id="MBP1854950.1"/>
    </source>
</evidence>
<evidence type="ECO:0000256" key="2">
    <source>
        <dbReference type="ARBA" id="ARBA00022741"/>
    </source>
</evidence>
<comment type="caution">
    <text evidence="5">The sequence shown here is derived from an EMBL/GenBank/DDBJ whole genome shotgun (WGS) entry which is preliminary data.</text>
</comment>
<feature type="domain" description="Bacterial type II secretion system protein E" evidence="4">
    <location>
        <begin position="244"/>
        <end position="258"/>
    </location>
</feature>
<organism evidence="5 6">
    <name type="scientific">Metaclostridioides mangenotii</name>
    <dbReference type="NCBI Taxonomy" id="1540"/>
    <lineage>
        <taxon>Bacteria</taxon>
        <taxon>Bacillati</taxon>
        <taxon>Bacillota</taxon>
        <taxon>Clostridia</taxon>
        <taxon>Peptostreptococcales</taxon>
        <taxon>Peptostreptococcaceae</taxon>
        <taxon>Metaclostridioides</taxon>
    </lineage>
</organism>
<evidence type="ECO:0000256" key="1">
    <source>
        <dbReference type="ARBA" id="ARBA00006611"/>
    </source>
</evidence>
<evidence type="ECO:0000259" key="4">
    <source>
        <dbReference type="PROSITE" id="PS00662"/>
    </source>
</evidence>
<dbReference type="Pfam" id="PF00437">
    <property type="entry name" value="T2SSE"/>
    <property type="match status" value="1"/>
</dbReference>
<evidence type="ECO:0000256" key="3">
    <source>
        <dbReference type="ARBA" id="ARBA00022840"/>
    </source>
</evidence>
<keyword evidence="3" id="KW-0067">ATP-binding</keyword>
<dbReference type="RefSeq" id="WP_209456452.1">
    <property type="nucleotide sequence ID" value="NZ_BAAACS010000002.1"/>
</dbReference>
<dbReference type="EMBL" id="JAGGJX010000002">
    <property type="protein sequence ID" value="MBP1854950.1"/>
    <property type="molecule type" value="Genomic_DNA"/>
</dbReference>
<dbReference type="Gene3D" id="3.30.450.90">
    <property type="match status" value="1"/>
</dbReference>
<reference evidence="5 6" key="1">
    <citation type="submission" date="2021-03" db="EMBL/GenBank/DDBJ databases">
        <title>Genomic Encyclopedia of Type Strains, Phase IV (KMG-IV): sequencing the most valuable type-strain genomes for metagenomic binning, comparative biology and taxonomic classification.</title>
        <authorList>
            <person name="Goeker M."/>
        </authorList>
    </citation>
    <scope>NUCLEOTIDE SEQUENCE [LARGE SCALE GENOMIC DNA]</scope>
    <source>
        <strain evidence="5 6">DSM 1289</strain>
    </source>
</reference>
<sequence length="417" mass="46441">MSKIEKSVAPQLLLNDEGNYLNNVSDTNDLNSYININADDNNVIKRLFYDLLTIAVELNASDIHIEPFEEKTVVRMRVDGEIIKRSGVEIGDYSALSTIIKLSAGMDITERRLPQDGRVDIKVKRKVIDIRVSTMPTIFGEKIVLRILNRDSFLKSKKELGFSKKSIDLIEGMIGKKSGLILVTGPTGSGKTTTVYSLLDDLRDTSKNIMTIENPVEYKMDGINQIQINPKIGLNFENGLRGILRQDPDVIMVGEIRDLETAKIAIRAAITGHLVISTLHTNDAVSAITRLLEMGIEPYLLSASIIGVLSQKLVRKVCGDCSHEISIKDNLYEEIKTKVAVGCKKCNDIGYLGRTAIYEVLNVDDDIKTCIKESPDINYIKNIAISSGMITFNDCCRRLIEKKITTLEECISIEEIV</sequence>
<dbReference type="CDD" id="cd01129">
    <property type="entry name" value="PulE-GspE-like"/>
    <property type="match status" value="1"/>
</dbReference>
<dbReference type="SUPFAM" id="SSF52540">
    <property type="entry name" value="P-loop containing nucleoside triphosphate hydrolases"/>
    <property type="match status" value="1"/>
</dbReference>
<accession>A0ABS4EAH6</accession>
<comment type="similarity">
    <text evidence="1">Belongs to the GSP E family.</text>
</comment>
<keyword evidence="6" id="KW-1185">Reference proteome</keyword>
<dbReference type="InterPro" id="IPR027417">
    <property type="entry name" value="P-loop_NTPase"/>
</dbReference>